<dbReference type="AlphaFoldDB" id="A0A7X4K7U3"/>
<dbReference type="EMBL" id="WVTD01000008">
    <property type="protein sequence ID" value="MYL98545.1"/>
    <property type="molecule type" value="Genomic_DNA"/>
</dbReference>
<dbReference type="Proteomes" id="UP000465810">
    <property type="component" value="Unassembled WGS sequence"/>
</dbReference>
<organism evidence="1 2">
    <name type="scientific">Novosphingobium silvae</name>
    <dbReference type="NCBI Taxonomy" id="2692619"/>
    <lineage>
        <taxon>Bacteria</taxon>
        <taxon>Pseudomonadati</taxon>
        <taxon>Pseudomonadota</taxon>
        <taxon>Alphaproteobacteria</taxon>
        <taxon>Sphingomonadales</taxon>
        <taxon>Sphingomonadaceae</taxon>
        <taxon>Novosphingobium</taxon>
    </lineage>
</organism>
<evidence type="ECO:0000313" key="1">
    <source>
        <dbReference type="EMBL" id="MYL98545.1"/>
    </source>
</evidence>
<accession>A0A7X4K7U3</accession>
<proteinExistence type="predicted"/>
<protein>
    <submittedName>
        <fullName evidence="1">Uncharacterized protein</fullName>
    </submittedName>
</protein>
<comment type="caution">
    <text evidence="1">The sequence shown here is derived from an EMBL/GenBank/DDBJ whole genome shotgun (WGS) entry which is preliminary data.</text>
</comment>
<evidence type="ECO:0000313" key="2">
    <source>
        <dbReference type="Proteomes" id="UP000465810"/>
    </source>
</evidence>
<sequence length="132" mass="14533">MLSHTRALVAASVFAFVTRRKVAGLYDHSQGRDLRIAAEARGDRLKGYDGDRKAEFAGMLPEIHDAADDTFISMEIDGTKARGYDRGSSSFYAAQVTDGLVQVFDHEDQTWHAYDVQDADAAQSYLRGDAQG</sequence>
<gene>
    <name evidence="1" type="ORF">GR702_12285</name>
</gene>
<dbReference type="RefSeq" id="WP_160986181.1">
    <property type="nucleotide sequence ID" value="NZ_WVTD01000008.1"/>
</dbReference>
<keyword evidence="2" id="KW-1185">Reference proteome</keyword>
<reference evidence="1 2" key="1">
    <citation type="submission" date="2019-12" db="EMBL/GenBank/DDBJ databases">
        <authorList>
            <person name="Feng G."/>
            <person name="Zhu H."/>
        </authorList>
    </citation>
    <scope>NUCLEOTIDE SEQUENCE [LARGE SCALE GENOMIC DNA]</scope>
    <source>
        <strain evidence="1 2">FGD1</strain>
    </source>
</reference>
<name>A0A7X4K7U3_9SPHN</name>